<gene>
    <name evidence="1" type="ORF">Goslar_00239</name>
</gene>
<keyword evidence="2" id="KW-1185">Reference proteome</keyword>
<dbReference type="EMBL" id="MK327938">
    <property type="protein sequence ID" value="QBO64030.1"/>
    <property type="molecule type" value="Genomic_DNA"/>
</dbReference>
<organism evidence="1 2">
    <name type="scientific">Escherichia phage vB_EcoM_Goslar</name>
    <dbReference type="NCBI Taxonomy" id="2502409"/>
    <lineage>
        <taxon>Viruses</taxon>
        <taxon>Duplodnaviria</taxon>
        <taxon>Heunggongvirae</taxon>
        <taxon>Uroviricota</taxon>
        <taxon>Caudoviricetes</taxon>
        <taxon>Chimalliviridae</taxon>
        <taxon>Goslarvirus</taxon>
        <taxon>Goslarvirus goslar</taxon>
    </lineage>
</organism>
<organismHost>
    <name type="scientific">Escherichia coli</name>
    <dbReference type="NCBI Taxonomy" id="562"/>
</organismHost>
<reference evidence="1 2" key="1">
    <citation type="submission" date="2018-12" db="EMBL/GenBank/DDBJ databases">
        <title>Still something new to discover - new insights into E. coli phage diversity and taxonomy.</title>
        <authorList>
            <person name="Korf I.H.E."/>
            <person name="Adriaennsens E."/>
            <person name="Dreiseikelmann B."/>
            <person name="Kropinski A."/>
            <person name="Nimtz M."/>
            <person name="Meier-Kolthoff J.P."/>
            <person name="Rohde M."/>
            <person name="van Raaij M."/>
            <person name="Wittmann J."/>
        </authorList>
    </citation>
    <scope>NUCLEOTIDE SEQUENCE [LARGE SCALE GENOMIC DNA]</scope>
</reference>
<sequence>MLRGRLSRRIAEIKRSFSPESDTAFELLLEELASDRYVLVLDAAMRKEVIAYTKRWVYLYSPPQQYSKGATIRDWVTKFSVTFIHDLFIPENMIRLWRELRSEETPSLMGFTMDLTTHVRRTVFSTVDDIDILIDHLAGSFAWIHESNHKLVDGIARDLFAVDEQFFTELPTVDDIRDMLRANTWIIPLLYLHTVTVEELEEIGELVFKQTKEYEKKIKTSPDMQMLTGEAGEQR</sequence>
<evidence type="ECO:0000313" key="1">
    <source>
        <dbReference type="EMBL" id="QBO64030.1"/>
    </source>
</evidence>
<protein>
    <submittedName>
        <fullName evidence="1">Uncharacterized protein</fullName>
    </submittedName>
</protein>
<proteinExistence type="predicted"/>
<accession>A0A482GE88</accession>
<dbReference type="Proteomes" id="UP000294673">
    <property type="component" value="Segment"/>
</dbReference>
<evidence type="ECO:0000313" key="2">
    <source>
        <dbReference type="Proteomes" id="UP000294673"/>
    </source>
</evidence>
<name>A0A482GE88_BPGOS</name>